<reference evidence="1 2" key="1">
    <citation type="submission" date="2018-06" db="EMBL/GenBank/DDBJ databases">
        <authorList>
            <consortium name="Pathogen Informatics"/>
            <person name="Doyle S."/>
        </authorList>
    </citation>
    <scope>NUCLEOTIDE SEQUENCE [LARGE SCALE GENOMIC DNA]</scope>
    <source>
        <strain evidence="1 2">NCTC12224</strain>
    </source>
</reference>
<dbReference type="AlphaFoldDB" id="A0A380KB31"/>
<evidence type="ECO:0008006" key="3">
    <source>
        <dbReference type="Google" id="ProtNLM"/>
    </source>
</evidence>
<dbReference type="EMBL" id="UHFN01000007">
    <property type="protein sequence ID" value="SUN61894.1"/>
    <property type="molecule type" value="Genomic_DNA"/>
</dbReference>
<dbReference type="Proteomes" id="UP000254924">
    <property type="component" value="Unassembled WGS sequence"/>
</dbReference>
<name>A0A380KB31_9STRE</name>
<keyword evidence="2" id="KW-1185">Reference proteome</keyword>
<proteinExistence type="predicted"/>
<organism evidence="1 2">
    <name type="scientific">Streptococcus hyointestinalis</name>
    <dbReference type="NCBI Taxonomy" id="1337"/>
    <lineage>
        <taxon>Bacteria</taxon>
        <taxon>Bacillati</taxon>
        <taxon>Bacillota</taxon>
        <taxon>Bacilli</taxon>
        <taxon>Lactobacillales</taxon>
        <taxon>Streptococcaceae</taxon>
        <taxon>Streptococcus</taxon>
    </lineage>
</organism>
<accession>A0A380KB31</accession>
<gene>
    <name evidence="1" type="ORF">NCTC12224_01630</name>
</gene>
<evidence type="ECO:0000313" key="1">
    <source>
        <dbReference type="EMBL" id="SUN61894.1"/>
    </source>
</evidence>
<protein>
    <recommendedName>
        <fullName evidence="3">Transcriptional regulator</fullName>
    </recommendedName>
</protein>
<evidence type="ECO:0000313" key="2">
    <source>
        <dbReference type="Proteomes" id="UP000254924"/>
    </source>
</evidence>
<sequence length="374" mass="44844">MKIDIKEHISIALGKRLKYEREKVGFRQTDIWSSDSAISNIEKGKKNGKLTESILDSYQQLVEKDRKYLLFGDEKTREELIEWVFFLYFSLCMLPDLSENWNVYSNTFYGKLLDNKEDDTKLQGAMIKLAELFGQYNLKRFEYLASSEKFMDFQFKMLPIDEERDIIFVIDELWESYQKLKNTDKIYLNWAYFMDYPMFFRKVWTHIKEDIITHFSKYYIDSIVGYDKFSSDLFNKRLIIWMRRLGNDIDAIVSKIISENTIFKLGVEVKDVLNTIDTEKYSYFDIEYFINKMIGFSKYDSLELVTKNSVVNYELEKQEQDKISALKYFIDNIHSFDEKIEEELIYSSIKLHEVINEILKQESNLAKFKDNDKY</sequence>